<dbReference type="GeneID" id="26307570"/>
<dbReference type="EMBL" id="DF830199">
    <property type="protein sequence ID" value="GAK68524.1"/>
    <property type="molecule type" value="Genomic_DNA"/>
</dbReference>
<accession>A0A081CPC8</accession>
<gene>
    <name evidence="1" type="ORF">PAN0_132d6786</name>
</gene>
<dbReference type="HOGENOM" id="CLU_1304703_0_0_1"/>
<name>A0A081CPC8_PSEA2</name>
<organism evidence="1">
    <name type="scientific">Pseudozyma antarctica</name>
    <name type="common">Yeast</name>
    <name type="synonym">Candida antarctica</name>
    <dbReference type="NCBI Taxonomy" id="84753"/>
    <lineage>
        <taxon>Eukaryota</taxon>
        <taxon>Fungi</taxon>
        <taxon>Dikarya</taxon>
        <taxon>Basidiomycota</taxon>
        <taxon>Ustilaginomycotina</taxon>
        <taxon>Ustilaginomycetes</taxon>
        <taxon>Ustilaginales</taxon>
        <taxon>Ustilaginaceae</taxon>
        <taxon>Moesziomyces</taxon>
    </lineage>
</organism>
<reference evidence="1" key="1">
    <citation type="submission" date="2014-07" db="EMBL/GenBank/DDBJ databases">
        <title>Draft genome sequence of the yeast Pseudozyma antarctica JCM 10317 known as a producer of lipase B which used in a wide range of industrial applications.</title>
        <authorList>
            <person name="Morita T."/>
            <person name="Saika A."/>
            <person name="Koike H."/>
        </authorList>
    </citation>
    <scope>NUCLEOTIDE SEQUENCE</scope>
    <source>
        <strain evidence="1">JCM 10317</strain>
    </source>
</reference>
<dbReference type="RefSeq" id="XP_014653278.1">
    <property type="nucleotide sequence ID" value="XM_014797792.1"/>
</dbReference>
<sequence>MIAFLASALQSSGEAASRLRTTDDGRLLLNSAHCSARSPPPPPPFPHAFLASPSSIVQIQLRRRALMHIASNRPLPPVWLALRLDASEELLLLASRRLPSPGVPWPRRGSAFPPQILLPVFELATKKLSTVSSASCPPPHAAISCSAAVALDALLLRHPLLPLPPLRAPDLSCLPQKLRIPESLHPSGHRLLLSIIFLPLSDFSTIFTEDQ</sequence>
<protein>
    <submittedName>
        <fullName evidence="1">Uncharacterized protein</fullName>
    </submittedName>
</protein>
<keyword evidence="2" id="KW-1185">Reference proteome</keyword>
<dbReference type="Proteomes" id="UP000053758">
    <property type="component" value="Unassembled WGS sequence"/>
</dbReference>
<proteinExistence type="predicted"/>
<dbReference type="AlphaFoldDB" id="A0A081CPC8"/>
<evidence type="ECO:0000313" key="1">
    <source>
        <dbReference type="EMBL" id="GAK68524.1"/>
    </source>
</evidence>
<evidence type="ECO:0000313" key="2">
    <source>
        <dbReference type="Proteomes" id="UP000053758"/>
    </source>
</evidence>